<gene>
    <name evidence="1" type="ORF">ABZZ21_41995</name>
</gene>
<dbReference type="Proteomes" id="UP001550210">
    <property type="component" value="Unassembled WGS sequence"/>
</dbReference>
<reference evidence="1 2" key="1">
    <citation type="submission" date="2024-06" db="EMBL/GenBank/DDBJ databases">
        <title>The Natural Products Discovery Center: Release of the First 8490 Sequenced Strains for Exploring Actinobacteria Biosynthetic Diversity.</title>
        <authorList>
            <person name="Kalkreuter E."/>
            <person name="Kautsar S.A."/>
            <person name="Yang D."/>
            <person name="Bader C.D."/>
            <person name="Teijaro C.N."/>
            <person name="Fluegel L."/>
            <person name="Davis C.M."/>
            <person name="Simpson J.R."/>
            <person name="Lauterbach L."/>
            <person name="Steele A.D."/>
            <person name="Gui C."/>
            <person name="Meng S."/>
            <person name="Li G."/>
            <person name="Viehrig K."/>
            <person name="Ye F."/>
            <person name="Su P."/>
            <person name="Kiefer A.F."/>
            <person name="Nichols A."/>
            <person name="Cepeda A.J."/>
            <person name="Yan W."/>
            <person name="Fan B."/>
            <person name="Jiang Y."/>
            <person name="Adhikari A."/>
            <person name="Zheng C.-J."/>
            <person name="Schuster L."/>
            <person name="Cowan T.M."/>
            <person name="Smanski M.J."/>
            <person name="Chevrette M.G."/>
            <person name="De Carvalho L.P.S."/>
            <person name="Shen B."/>
        </authorList>
    </citation>
    <scope>NUCLEOTIDE SEQUENCE [LARGE SCALE GENOMIC DNA]</scope>
    <source>
        <strain evidence="1 2">NPDC006434</strain>
    </source>
</reference>
<keyword evidence="2" id="KW-1185">Reference proteome</keyword>
<evidence type="ECO:0000313" key="1">
    <source>
        <dbReference type="EMBL" id="MET9851003.1"/>
    </source>
</evidence>
<proteinExistence type="predicted"/>
<accession>A0ABV2VAZ7</accession>
<dbReference type="RefSeq" id="WP_355404625.1">
    <property type="nucleotide sequence ID" value="NZ_JBEGHN010000034.1"/>
</dbReference>
<protein>
    <submittedName>
        <fullName evidence="1">Uncharacterized protein</fullName>
    </submittedName>
</protein>
<evidence type="ECO:0000313" key="2">
    <source>
        <dbReference type="Proteomes" id="UP001550210"/>
    </source>
</evidence>
<name>A0ABV2VAZ7_9ACTN</name>
<sequence length="67" mass="7443">MTADTATRHKSACILCENNRGIQIQTDARRFAKIRGAEEHVAAVGYTLIGRTVPGRQVVQPEPLLRR</sequence>
<organism evidence="1 2">
    <name type="scientific">Streptomyces ossamyceticus</name>
    <dbReference type="NCBI Taxonomy" id="249581"/>
    <lineage>
        <taxon>Bacteria</taxon>
        <taxon>Bacillati</taxon>
        <taxon>Actinomycetota</taxon>
        <taxon>Actinomycetes</taxon>
        <taxon>Kitasatosporales</taxon>
        <taxon>Streptomycetaceae</taxon>
        <taxon>Streptomyces</taxon>
    </lineage>
</organism>
<dbReference type="EMBL" id="JBEXPZ010000094">
    <property type="protein sequence ID" value="MET9851003.1"/>
    <property type="molecule type" value="Genomic_DNA"/>
</dbReference>
<comment type="caution">
    <text evidence="1">The sequence shown here is derived from an EMBL/GenBank/DDBJ whole genome shotgun (WGS) entry which is preliminary data.</text>
</comment>